<sequence>MGKTRNEKKTRKGLSSNIQSYTNNGEYDLESNFRKIRPYTQRSRKKNPPHGVTDSSEDFSRKRYQENYVDSSAPTSLQTASGSAFWDSYCRLDDKISDYKEKNEVAHSDLRQELEQKINISENKQNEKIGEINNKLGDLDNKIDKRLSIQWYSWTIGGIVAIVTIWFIFSYKEVAETPRKIQSIENKIDFIEKNMQKRDYYLDSLYIKKK</sequence>
<evidence type="ECO:0000256" key="1">
    <source>
        <dbReference type="SAM" id="MobiDB-lite"/>
    </source>
</evidence>
<keyword evidence="2" id="KW-0812">Transmembrane</keyword>
<feature type="compositionally biased region" description="Basic residues" evidence="1">
    <location>
        <begin position="34"/>
        <end position="48"/>
    </location>
</feature>
<keyword evidence="2" id="KW-1133">Transmembrane helix</keyword>
<name>A0A3E4NC08_9BACE</name>
<comment type="caution">
    <text evidence="3">The sequence shown here is derived from an EMBL/GenBank/DDBJ whole genome shotgun (WGS) entry which is preliminary data.</text>
</comment>
<dbReference type="Proteomes" id="UP000261210">
    <property type="component" value="Unassembled WGS sequence"/>
</dbReference>
<dbReference type="SUPFAM" id="SSF58100">
    <property type="entry name" value="Bacterial hemolysins"/>
    <property type="match status" value="1"/>
</dbReference>
<feature type="transmembrane region" description="Helical" evidence="2">
    <location>
        <begin position="151"/>
        <end position="169"/>
    </location>
</feature>
<evidence type="ECO:0000313" key="4">
    <source>
        <dbReference type="Proteomes" id="UP000261210"/>
    </source>
</evidence>
<dbReference type="RefSeq" id="WP_065762582.1">
    <property type="nucleotide sequence ID" value="NZ_JARFMM010000015.1"/>
</dbReference>
<reference evidence="3 4" key="1">
    <citation type="submission" date="2018-08" db="EMBL/GenBank/DDBJ databases">
        <title>A genome reference for cultivated species of the human gut microbiota.</title>
        <authorList>
            <person name="Zou Y."/>
            <person name="Xue W."/>
            <person name="Luo G."/>
        </authorList>
    </citation>
    <scope>NUCLEOTIDE SEQUENCE [LARGE SCALE GENOMIC DNA]</scope>
    <source>
        <strain evidence="3 4">TF10-34</strain>
    </source>
</reference>
<accession>A0A3E4NC08</accession>
<feature type="region of interest" description="Disordered" evidence="1">
    <location>
        <begin position="1"/>
        <end position="61"/>
    </location>
</feature>
<feature type="compositionally biased region" description="Polar residues" evidence="1">
    <location>
        <begin position="13"/>
        <end position="25"/>
    </location>
</feature>
<proteinExistence type="predicted"/>
<evidence type="ECO:0000256" key="2">
    <source>
        <dbReference type="SAM" id="Phobius"/>
    </source>
</evidence>
<dbReference type="EMBL" id="QSQU01000020">
    <property type="protein sequence ID" value="RGK60841.1"/>
    <property type="molecule type" value="Genomic_DNA"/>
</dbReference>
<evidence type="ECO:0000313" key="3">
    <source>
        <dbReference type="EMBL" id="RGK60841.1"/>
    </source>
</evidence>
<organism evidence="3 4">
    <name type="scientific">Bacteroides xylanisolvens</name>
    <dbReference type="NCBI Taxonomy" id="371601"/>
    <lineage>
        <taxon>Bacteria</taxon>
        <taxon>Pseudomonadati</taxon>
        <taxon>Bacteroidota</taxon>
        <taxon>Bacteroidia</taxon>
        <taxon>Bacteroidales</taxon>
        <taxon>Bacteroidaceae</taxon>
        <taxon>Bacteroides</taxon>
    </lineage>
</organism>
<keyword evidence="2" id="KW-0472">Membrane</keyword>
<gene>
    <name evidence="3" type="ORF">DXD03_13970</name>
</gene>
<protein>
    <submittedName>
        <fullName evidence="3">Uncharacterized protein</fullName>
    </submittedName>
</protein>
<dbReference type="AlphaFoldDB" id="A0A3E4NC08"/>